<proteinExistence type="inferred from homology"/>
<dbReference type="InterPro" id="IPR051708">
    <property type="entry name" value="Plant_Aspart_Prot_A1"/>
</dbReference>
<keyword evidence="5" id="KW-0325">Glycoprotein</keyword>
<dbReference type="GO" id="GO:0006508">
    <property type="term" value="P:proteolysis"/>
    <property type="evidence" value="ECO:0007669"/>
    <property type="project" value="UniProtKB-KW"/>
</dbReference>
<dbReference type="SUPFAM" id="SSF50630">
    <property type="entry name" value="Acid proteases"/>
    <property type="match status" value="1"/>
</dbReference>
<name>A0ABD3I9G8_9MARC</name>
<dbReference type="InterPro" id="IPR032799">
    <property type="entry name" value="TAXi_C"/>
</dbReference>
<evidence type="ECO:0000313" key="10">
    <source>
        <dbReference type="Proteomes" id="UP001633002"/>
    </source>
</evidence>
<gene>
    <name evidence="9" type="ORF">R1sor_018365</name>
</gene>
<dbReference type="Pfam" id="PF14541">
    <property type="entry name" value="TAXi_C"/>
    <property type="match status" value="1"/>
</dbReference>
<dbReference type="InterPro" id="IPR001969">
    <property type="entry name" value="Aspartic_peptidase_AS"/>
</dbReference>
<sequence>MLEAAHPLHAARVENVGLRRPRALPVVDASLPRQSSTQRLAVSTREFDVANVLDPGLYNRMQLESWARTAFLKETIGIPVRASSRKLRGFKGGSLLFPVVRVRELYGAEIQVGTPAQKLLLEMDTGSDLTWIKCRRGSKSSRKVRQYGDELVFDPQRSSTFESFNSATLFKRSPNKTFYVQCISSYKSVSLDNTGLREFELGEFGTGIFGLGRGMLSLPVQIGSHYSHRFAYCLSSEMGYNSSFLRFGDSASPTASEFPGIKHMSLILNPKHRSFYYLRLESLSVCGEQLRLPKTIFSIDENSGTGGVILDTGTTYTFLPPAVYEKLVEVFSNQTPLQRATQSSKLALCFNITGSEDPTGIWIPKMVLHFREGNELVDIELPPENYIQRVSSDKVCITVLPW</sequence>
<dbReference type="GO" id="GO:0004190">
    <property type="term" value="F:aspartic-type endopeptidase activity"/>
    <property type="evidence" value="ECO:0007669"/>
    <property type="project" value="UniProtKB-KW"/>
</dbReference>
<feature type="domain" description="Peptidase A1" evidence="8">
    <location>
        <begin position="106"/>
        <end position="402"/>
    </location>
</feature>
<keyword evidence="3 7" id="KW-0064">Aspartyl protease</keyword>
<dbReference type="Proteomes" id="UP001633002">
    <property type="component" value="Unassembled WGS sequence"/>
</dbReference>
<dbReference type="EMBL" id="JBJQOH010000001">
    <property type="protein sequence ID" value="KAL3700343.1"/>
    <property type="molecule type" value="Genomic_DNA"/>
</dbReference>
<reference evidence="9 10" key="1">
    <citation type="submission" date="2024-09" db="EMBL/GenBank/DDBJ databases">
        <title>Chromosome-scale assembly of Riccia sorocarpa.</title>
        <authorList>
            <person name="Paukszto L."/>
        </authorList>
    </citation>
    <scope>NUCLEOTIDE SEQUENCE [LARGE SCALE GENOMIC DNA]</scope>
    <source>
        <strain evidence="9">LP-2024</strain>
        <tissue evidence="9">Aerial parts of the thallus</tissue>
    </source>
</reference>
<dbReference type="Gene3D" id="2.40.70.10">
    <property type="entry name" value="Acid Proteases"/>
    <property type="match status" value="3"/>
</dbReference>
<dbReference type="PRINTS" id="PR00792">
    <property type="entry name" value="PEPSIN"/>
</dbReference>
<evidence type="ECO:0000256" key="6">
    <source>
        <dbReference type="PIRSR" id="PIRSR601461-1"/>
    </source>
</evidence>
<evidence type="ECO:0000259" key="8">
    <source>
        <dbReference type="PROSITE" id="PS51767"/>
    </source>
</evidence>
<dbReference type="PROSITE" id="PS51767">
    <property type="entry name" value="PEPTIDASE_A1"/>
    <property type="match status" value="1"/>
</dbReference>
<evidence type="ECO:0000313" key="9">
    <source>
        <dbReference type="EMBL" id="KAL3700343.1"/>
    </source>
</evidence>
<evidence type="ECO:0000256" key="1">
    <source>
        <dbReference type="ARBA" id="ARBA00007447"/>
    </source>
</evidence>
<accession>A0ABD3I9G8</accession>
<keyword evidence="2 7" id="KW-0645">Protease</keyword>
<dbReference type="InterPro" id="IPR021109">
    <property type="entry name" value="Peptidase_aspartic_dom_sf"/>
</dbReference>
<feature type="active site" evidence="6">
    <location>
        <position position="124"/>
    </location>
</feature>
<comment type="caution">
    <text evidence="9">The sequence shown here is derived from an EMBL/GenBank/DDBJ whole genome shotgun (WGS) entry which is preliminary data.</text>
</comment>
<dbReference type="InterPro" id="IPR001461">
    <property type="entry name" value="Aspartic_peptidase_A1"/>
</dbReference>
<comment type="similarity">
    <text evidence="1 7">Belongs to the peptidase A1 family.</text>
</comment>
<dbReference type="AlphaFoldDB" id="A0ABD3I9G8"/>
<dbReference type="InterPro" id="IPR033121">
    <property type="entry name" value="PEPTIDASE_A1"/>
</dbReference>
<dbReference type="InterPro" id="IPR034161">
    <property type="entry name" value="Pepsin-like_plant"/>
</dbReference>
<keyword evidence="4 7" id="KW-0378">Hydrolase</keyword>
<dbReference type="InterPro" id="IPR032861">
    <property type="entry name" value="TAXi_N"/>
</dbReference>
<evidence type="ECO:0000256" key="4">
    <source>
        <dbReference type="ARBA" id="ARBA00022801"/>
    </source>
</evidence>
<evidence type="ECO:0000256" key="3">
    <source>
        <dbReference type="ARBA" id="ARBA00022750"/>
    </source>
</evidence>
<dbReference type="Pfam" id="PF14543">
    <property type="entry name" value="TAXi_N"/>
    <property type="match status" value="2"/>
</dbReference>
<protein>
    <recommendedName>
        <fullName evidence="8">Peptidase A1 domain-containing protein</fullName>
    </recommendedName>
</protein>
<keyword evidence="10" id="KW-1185">Reference proteome</keyword>
<feature type="active site" evidence="6">
    <location>
        <position position="311"/>
    </location>
</feature>
<dbReference type="PANTHER" id="PTHR47967">
    <property type="entry name" value="OS07G0603500 PROTEIN-RELATED"/>
    <property type="match status" value="1"/>
</dbReference>
<dbReference type="PANTHER" id="PTHR47967:SF128">
    <property type="entry name" value="ASPARTIC PROTEINASE CDR1-LIKE"/>
    <property type="match status" value="1"/>
</dbReference>
<dbReference type="CDD" id="cd05476">
    <property type="entry name" value="pepsin_A_like_plant"/>
    <property type="match status" value="1"/>
</dbReference>
<dbReference type="PROSITE" id="PS00141">
    <property type="entry name" value="ASP_PROTEASE"/>
    <property type="match status" value="1"/>
</dbReference>
<evidence type="ECO:0000256" key="7">
    <source>
        <dbReference type="RuleBase" id="RU000454"/>
    </source>
</evidence>
<organism evidence="9 10">
    <name type="scientific">Riccia sorocarpa</name>
    <dbReference type="NCBI Taxonomy" id="122646"/>
    <lineage>
        <taxon>Eukaryota</taxon>
        <taxon>Viridiplantae</taxon>
        <taxon>Streptophyta</taxon>
        <taxon>Embryophyta</taxon>
        <taxon>Marchantiophyta</taxon>
        <taxon>Marchantiopsida</taxon>
        <taxon>Marchantiidae</taxon>
        <taxon>Marchantiales</taxon>
        <taxon>Ricciaceae</taxon>
        <taxon>Riccia</taxon>
    </lineage>
</organism>
<evidence type="ECO:0000256" key="5">
    <source>
        <dbReference type="ARBA" id="ARBA00023180"/>
    </source>
</evidence>
<evidence type="ECO:0000256" key="2">
    <source>
        <dbReference type="ARBA" id="ARBA00022670"/>
    </source>
</evidence>